<keyword evidence="2" id="KW-1185">Reference proteome</keyword>
<evidence type="ECO:0000313" key="2">
    <source>
        <dbReference type="Proteomes" id="UP000239895"/>
    </source>
</evidence>
<dbReference type="EMBL" id="PVTX01000013">
    <property type="protein sequence ID" value="PRZ03572.1"/>
    <property type="molecule type" value="Genomic_DNA"/>
</dbReference>
<evidence type="ECO:0008006" key="3">
    <source>
        <dbReference type="Google" id="ProtNLM"/>
    </source>
</evidence>
<evidence type="ECO:0000313" key="1">
    <source>
        <dbReference type="EMBL" id="PRZ03572.1"/>
    </source>
</evidence>
<dbReference type="Proteomes" id="UP000239895">
    <property type="component" value="Unassembled WGS sequence"/>
</dbReference>
<gene>
    <name evidence="1" type="ORF">BCL65_11373</name>
</gene>
<organism evidence="1 2">
    <name type="scientific">Isoptericola halotolerans</name>
    <dbReference type="NCBI Taxonomy" id="300560"/>
    <lineage>
        <taxon>Bacteria</taxon>
        <taxon>Bacillati</taxon>
        <taxon>Actinomycetota</taxon>
        <taxon>Actinomycetes</taxon>
        <taxon>Micrococcales</taxon>
        <taxon>Promicromonosporaceae</taxon>
        <taxon>Isoptericola</taxon>
    </lineage>
</organism>
<proteinExistence type="predicted"/>
<dbReference type="RefSeq" id="WP_106269595.1">
    <property type="nucleotide sequence ID" value="NZ_PVTX01000013.1"/>
</dbReference>
<protein>
    <recommendedName>
        <fullName evidence="3">ClpA/ClpB-like protein</fullName>
    </recommendedName>
</protein>
<accession>A0ABX5EDE0</accession>
<reference evidence="1 2" key="1">
    <citation type="submission" date="2018-03" db="EMBL/GenBank/DDBJ databases">
        <title>Comparative analysis of microorganisms from saline springs in Andes Mountain Range, Colombia.</title>
        <authorList>
            <person name="Rubin E."/>
        </authorList>
    </citation>
    <scope>NUCLEOTIDE SEQUENCE [LARGE SCALE GENOMIC DNA]</scope>
    <source>
        <strain evidence="1 2">CG 23</strain>
    </source>
</reference>
<name>A0ABX5EDE0_9MICO</name>
<comment type="caution">
    <text evidence="1">The sequence shown here is derived from an EMBL/GenBank/DDBJ whole genome shotgun (WGS) entry which is preliminary data.</text>
</comment>
<sequence length="209" mass="22007">MADGPHGGAIVGHVDADLLEYLLVVVPAVERVADVAVALAELVRSETIRLIDVVLLHRARGQTAVAVSGGLDAPEIAPLARSAVRSVRLSAHDVALAAVVVEPDVSALLLLVEDRWAGSLSAAAREAGGRLLCGERVGRDRYGAAVDRAVDGVDRRWIPDLLVRGPASGADPELAVDPAAQLHALAELVDRGVLTLQQYELQRRRVLDG</sequence>